<dbReference type="EC" id="7.1.1.2" evidence="4"/>
<keyword evidence="9" id="KW-0999">Mitochondrion inner membrane</keyword>
<feature type="signal peptide" evidence="19">
    <location>
        <begin position="1"/>
        <end position="20"/>
    </location>
</feature>
<dbReference type="AlphaFoldDB" id="K7NC19"/>
<keyword evidence="7" id="KW-0679">Respiratory chain</keyword>
<dbReference type="GO" id="GO:0008137">
    <property type="term" value="F:NADH dehydrogenase (ubiquinone) activity"/>
    <property type="evidence" value="ECO:0007669"/>
    <property type="project" value="UniProtKB-EC"/>
</dbReference>
<evidence type="ECO:0000259" key="20">
    <source>
        <dbReference type="Pfam" id="PF00361"/>
    </source>
</evidence>
<evidence type="ECO:0000256" key="9">
    <source>
        <dbReference type="ARBA" id="ARBA00022792"/>
    </source>
</evidence>
<evidence type="ECO:0000256" key="19">
    <source>
        <dbReference type="SAM" id="SignalP"/>
    </source>
</evidence>
<feature type="chain" id="PRO_5003909136" description="NADH-ubiquinone oxidoreductase chain 2" evidence="19">
    <location>
        <begin position="21"/>
        <end position="321"/>
    </location>
</feature>
<gene>
    <name evidence="21" type="primary">nad2</name>
</gene>
<keyword evidence="15 21" id="KW-0496">Mitochondrion</keyword>
<dbReference type="EMBL" id="JN242415">
    <property type="protein sequence ID" value="AEO18314.1"/>
    <property type="molecule type" value="Genomic_DNA"/>
</dbReference>
<keyword evidence="11" id="KW-0249">Electron transport</keyword>
<dbReference type="GO" id="GO:0006120">
    <property type="term" value="P:mitochondrial electron transport, NADH to ubiquinone"/>
    <property type="evidence" value="ECO:0007669"/>
    <property type="project" value="TreeGrafter"/>
</dbReference>
<evidence type="ECO:0000256" key="17">
    <source>
        <dbReference type="ARBA" id="ARBA00031028"/>
    </source>
</evidence>
<keyword evidence="16" id="KW-0472">Membrane</keyword>
<keyword evidence="6" id="KW-0813">Transport</keyword>
<dbReference type="InterPro" id="IPR050175">
    <property type="entry name" value="Complex_I_Subunit_2"/>
</dbReference>
<name>K7NC19_9HEMI</name>
<evidence type="ECO:0000256" key="16">
    <source>
        <dbReference type="ARBA" id="ARBA00023136"/>
    </source>
</evidence>
<evidence type="ECO:0000256" key="3">
    <source>
        <dbReference type="ARBA" id="ARBA00007012"/>
    </source>
</evidence>
<dbReference type="InterPro" id="IPR001750">
    <property type="entry name" value="ND/Mrp_TM"/>
</dbReference>
<protein>
    <recommendedName>
        <fullName evidence="5">NADH-ubiquinone oxidoreductase chain 2</fullName>
        <ecNumber evidence="4">7.1.1.2</ecNumber>
    </recommendedName>
    <alternativeName>
        <fullName evidence="17">NADH dehydrogenase subunit 2</fullName>
    </alternativeName>
</protein>
<feature type="domain" description="NADH:quinone oxidoreductase/Mrp antiporter transmembrane" evidence="20">
    <location>
        <begin position="24"/>
        <end position="272"/>
    </location>
</feature>
<evidence type="ECO:0000256" key="4">
    <source>
        <dbReference type="ARBA" id="ARBA00012944"/>
    </source>
</evidence>
<evidence type="ECO:0000256" key="5">
    <source>
        <dbReference type="ARBA" id="ARBA00021008"/>
    </source>
</evidence>
<evidence type="ECO:0000256" key="13">
    <source>
        <dbReference type="ARBA" id="ARBA00023027"/>
    </source>
</evidence>
<reference evidence="21" key="1">
    <citation type="journal article" date="2012" name="PLoS ONE">
        <title>A Molecular Phylogeny of Hemiptera Inferred from Mitochondrial Genome Sequences.</title>
        <authorList>
            <person name="Song N."/>
            <person name="Liang A.P."/>
            <person name="Bu C.P."/>
        </authorList>
    </citation>
    <scope>NUCLEOTIDE SEQUENCE</scope>
</reference>
<dbReference type="Pfam" id="PF00361">
    <property type="entry name" value="Proton_antipo_M"/>
    <property type="match status" value="1"/>
</dbReference>
<keyword evidence="8" id="KW-0812">Transmembrane</keyword>
<keyword evidence="14" id="KW-0830">Ubiquinone</keyword>
<comment type="function">
    <text evidence="1">Core subunit of the mitochondrial membrane respiratory chain NADH dehydrogenase (Complex I) that is believed to belong to the minimal assembly required for catalysis. Complex I functions in the transfer of electrons from NADH to the respiratory chain. The immediate electron acceptor for the enzyme is believed to be ubiquinone.</text>
</comment>
<evidence type="ECO:0000256" key="11">
    <source>
        <dbReference type="ARBA" id="ARBA00022982"/>
    </source>
</evidence>
<comment type="catalytic activity">
    <reaction evidence="18">
        <text>a ubiquinone + NADH + 5 H(+)(in) = a ubiquinol + NAD(+) + 4 H(+)(out)</text>
        <dbReference type="Rhea" id="RHEA:29091"/>
        <dbReference type="Rhea" id="RHEA-COMP:9565"/>
        <dbReference type="Rhea" id="RHEA-COMP:9566"/>
        <dbReference type="ChEBI" id="CHEBI:15378"/>
        <dbReference type="ChEBI" id="CHEBI:16389"/>
        <dbReference type="ChEBI" id="CHEBI:17976"/>
        <dbReference type="ChEBI" id="CHEBI:57540"/>
        <dbReference type="ChEBI" id="CHEBI:57945"/>
        <dbReference type="EC" id="7.1.1.2"/>
    </reaction>
</comment>
<evidence type="ECO:0000256" key="2">
    <source>
        <dbReference type="ARBA" id="ARBA00004448"/>
    </source>
</evidence>
<evidence type="ECO:0000256" key="1">
    <source>
        <dbReference type="ARBA" id="ARBA00003257"/>
    </source>
</evidence>
<organism evidence="21">
    <name type="scientific">Ricania marginalis</name>
    <dbReference type="NCBI Taxonomy" id="1082597"/>
    <lineage>
        <taxon>Eukaryota</taxon>
        <taxon>Metazoa</taxon>
        <taxon>Ecdysozoa</taxon>
        <taxon>Arthropoda</taxon>
        <taxon>Hexapoda</taxon>
        <taxon>Insecta</taxon>
        <taxon>Pterygota</taxon>
        <taxon>Neoptera</taxon>
        <taxon>Paraneoptera</taxon>
        <taxon>Hemiptera</taxon>
        <taxon>Auchenorrhyncha</taxon>
        <taxon>Fulgoroidea</taxon>
        <taxon>Ricaniidae</taxon>
        <taxon>Ricania</taxon>
    </lineage>
</organism>
<evidence type="ECO:0000313" key="21">
    <source>
        <dbReference type="EMBL" id="AEO18314.1"/>
    </source>
</evidence>
<evidence type="ECO:0000256" key="8">
    <source>
        <dbReference type="ARBA" id="ARBA00022692"/>
    </source>
</evidence>
<proteinExistence type="inferred from homology"/>
<evidence type="ECO:0000256" key="10">
    <source>
        <dbReference type="ARBA" id="ARBA00022967"/>
    </source>
</evidence>
<evidence type="ECO:0000256" key="18">
    <source>
        <dbReference type="ARBA" id="ARBA00049551"/>
    </source>
</evidence>
<evidence type="ECO:0000256" key="12">
    <source>
        <dbReference type="ARBA" id="ARBA00022989"/>
    </source>
</evidence>
<keyword evidence="12" id="KW-1133">Transmembrane helix</keyword>
<keyword evidence="13" id="KW-0520">NAD</keyword>
<evidence type="ECO:0000256" key="7">
    <source>
        <dbReference type="ARBA" id="ARBA00022660"/>
    </source>
</evidence>
<keyword evidence="10" id="KW-1278">Translocase</keyword>
<sequence length="321" mass="37068">MKMNLTKMLMMMTMIMSATSALSSSSMLMTWMMMEINLMAFLPIMTKSKIMKDQPMKYLIIQSLASSTMLMSILLNSMNESPLSISLMLMGSMLMKMGLMPFHMWVPMIMNSMSWQNCFIMITWQKIIPTIIISQMLKMSLMMLPMCLTLVLSPVIAMNQTSMKKIMSYSSMSNSPWMITSMMNSKSQFMTFFLIYTTINLMIMKKMKEMNLIFINQMKMEKPMKKLSMIVNMLSMSGMPPMMGFFPKWMILQSTIKFSLTLSVSMILSSMISTFIYVKMISPMILSMNSNKKINKKEETKKDNDINMNIMGTLILMMTKS</sequence>
<dbReference type="PANTHER" id="PTHR46552:SF1">
    <property type="entry name" value="NADH-UBIQUINONE OXIDOREDUCTASE CHAIN 2"/>
    <property type="match status" value="1"/>
</dbReference>
<keyword evidence="19" id="KW-0732">Signal</keyword>
<dbReference type="GO" id="GO:0005743">
    <property type="term" value="C:mitochondrial inner membrane"/>
    <property type="evidence" value="ECO:0007669"/>
    <property type="project" value="UniProtKB-SubCell"/>
</dbReference>
<dbReference type="PANTHER" id="PTHR46552">
    <property type="entry name" value="NADH-UBIQUINONE OXIDOREDUCTASE CHAIN 2"/>
    <property type="match status" value="1"/>
</dbReference>
<accession>K7NC19</accession>
<comment type="subcellular location">
    <subcellularLocation>
        <location evidence="2">Mitochondrion inner membrane</location>
        <topology evidence="2">Multi-pass membrane protein</topology>
    </subcellularLocation>
</comment>
<evidence type="ECO:0000256" key="14">
    <source>
        <dbReference type="ARBA" id="ARBA00023075"/>
    </source>
</evidence>
<comment type="similarity">
    <text evidence="3">Belongs to the complex I subunit 2 family.</text>
</comment>
<evidence type="ECO:0000256" key="6">
    <source>
        <dbReference type="ARBA" id="ARBA00022448"/>
    </source>
</evidence>
<geneLocation type="mitochondrion" evidence="21"/>
<evidence type="ECO:0000256" key="15">
    <source>
        <dbReference type="ARBA" id="ARBA00023128"/>
    </source>
</evidence>